<dbReference type="SUPFAM" id="SSF53720">
    <property type="entry name" value="ALDH-like"/>
    <property type="match status" value="1"/>
</dbReference>
<evidence type="ECO:0000256" key="2">
    <source>
        <dbReference type="ARBA" id="ARBA00023002"/>
    </source>
</evidence>
<dbReference type="FunFam" id="3.40.605.10:FF:000005">
    <property type="entry name" value="Succinate-semialdehyde dehydrogenase I"/>
    <property type="match status" value="1"/>
</dbReference>
<dbReference type="InterPro" id="IPR016162">
    <property type="entry name" value="Ald_DH_N"/>
</dbReference>
<dbReference type="PANTHER" id="PTHR43353:SF5">
    <property type="entry name" value="SUCCINATE-SEMIALDEHYDE DEHYDROGENASE, MITOCHONDRIAL"/>
    <property type="match status" value="1"/>
</dbReference>
<feature type="domain" description="Aldehyde dehydrogenase" evidence="3">
    <location>
        <begin position="32"/>
        <end position="489"/>
    </location>
</feature>
<dbReference type="InterPro" id="IPR016163">
    <property type="entry name" value="Ald_DH_C"/>
</dbReference>
<dbReference type="InterPro" id="IPR050740">
    <property type="entry name" value="Aldehyde_DH_Superfamily"/>
</dbReference>
<dbReference type="Gene3D" id="3.40.309.10">
    <property type="entry name" value="Aldehyde Dehydrogenase, Chain A, domain 2"/>
    <property type="match status" value="1"/>
</dbReference>
<dbReference type="PROSITE" id="PS00070">
    <property type="entry name" value="ALDEHYDE_DEHYDR_CYS"/>
    <property type="match status" value="1"/>
</dbReference>
<evidence type="ECO:0000259" key="3">
    <source>
        <dbReference type="Pfam" id="PF00171"/>
    </source>
</evidence>
<accession>A0A942DV99</accession>
<organism evidence="4 5">
    <name type="scientific">Pseudaminobacter soli</name>
    <name type="common">ex Zhang et al. 2022</name>
    <dbReference type="NCBI Taxonomy" id="2831468"/>
    <lineage>
        <taxon>Bacteria</taxon>
        <taxon>Pseudomonadati</taxon>
        <taxon>Pseudomonadota</taxon>
        <taxon>Alphaproteobacteria</taxon>
        <taxon>Hyphomicrobiales</taxon>
        <taxon>Phyllobacteriaceae</taxon>
        <taxon>Pseudaminobacter</taxon>
    </lineage>
</organism>
<gene>
    <name evidence="4" type="ORF">KEU06_01000</name>
</gene>
<comment type="similarity">
    <text evidence="1">Belongs to the aldehyde dehydrogenase family.</text>
</comment>
<dbReference type="AlphaFoldDB" id="A0A942DV99"/>
<evidence type="ECO:0000256" key="1">
    <source>
        <dbReference type="ARBA" id="ARBA00009986"/>
    </source>
</evidence>
<evidence type="ECO:0000313" key="4">
    <source>
        <dbReference type="EMBL" id="MBS3647203.1"/>
    </source>
</evidence>
<dbReference type="GO" id="GO:0004777">
    <property type="term" value="F:succinate-semialdehyde dehydrogenase (NAD+) activity"/>
    <property type="evidence" value="ECO:0007669"/>
    <property type="project" value="TreeGrafter"/>
</dbReference>
<reference evidence="4" key="1">
    <citation type="submission" date="2021-04" db="EMBL/GenBank/DDBJ databases">
        <title>Pseudaminobacter soli sp. nov., isolated from paddy soil contaminated by heavy metals.</title>
        <authorList>
            <person name="Zhang K."/>
        </authorList>
    </citation>
    <scope>NUCLEOTIDE SEQUENCE</scope>
    <source>
        <strain evidence="4">19-2017</strain>
    </source>
</reference>
<sequence>MTSIAYLQKTSLSSLADPRLFREFAYVGGAWSAGSRGRTIDVTDPADGSRIGSVPALTADDAAQAIEAAHQAFCRWSGELPLRRAQTLRRWHDLIVSAREDLARLMVQEQGKPLSEALGEIDYAASFVEFYAEEAKRLNVESVTSHLADADMRVLRQPVGVAALVTPWNFPSAMLTRKAAAALAAGCTVVAHPSSETPYSALALAELAERAGFPAGVFNVVTGDAPEVVGAFTASPKVRILSFTGSTEIGRLLYAQSAPTIKRLVMELGGHAPFIAFADCDFERALERAIAAKFATSGQDCLAANRFYIERPIYERFVAAFARRVEAMRVGPGVTDPEIGPLINVRAIAKQREHVADALARGAQLVAGGDVDPAGPLFFQPTVLTDVPEDAAILREETFGPVAAFAPFDREDEVLEKANRTETGLVAYLHTSDNARIARMSGALEFGMVAVNRTKITGAPIPFGGMKQAGLGREGSRHGMEAYTDLKYVCCDIG</sequence>
<proteinExistence type="inferred from homology"/>
<dbReference type="CDD" id="cd07103">
    <property type="entry name" value="ALDH_F5_SSADH_GabD"/>
    <property type="match status" value="1"/>
</dbReference>
<dbReference type="Proteomes" id="UP000680348">
    <property type="component" value="Unassembled WGS sequence"/>
</dbReference>
<dbReference type="PANTHER" id="PTHR43353">
    <property type="entry name" value="SUCCINATE-SEMIALDEHYDE DEHYDROGENASE, MITOCHONDRIAL"/>
    <property type="match status" value="1"/>
</dbReference>
<comment type="caution">
    <text evidence="4">The sequence shown here is derived from an EMBL/GenBank/DDBJ whole genome shotgun (WGS) entry which is preliminary data.</text>
</comment>
<dbReference type="InterPro" id="IPR016160">
    <property type="entry name" value="Ald_DH_CS_CYS"/>
</dbReference>
<keyword evidence="5" id="KW-1185">Reference proteome</keyword>
<protein>
    <submittedName>
        <fullName evidence="4">NAD-dependent succinate-semialdehyde dehydrogenase</fullName>
    </submittedName>
</protein>
<dbReference type="RefSeq" id="WP_188252762.1">
    <property type="nucleotide sequence ID" value="NZ_JABVCF010000001.1"/>
</dbReference>
<dbReference type="GO" id="GO:0009450">
    <property type="term" value="P:gamma-aminobutyric acid catabolic process"/>
    <property type="evidence" value="ECO:0007669"/>
    <property type="project" value="TreeGrafter"/>
</dbReference>
<dbReference type="InterPro" id="IPR016161">
    <property type="entry name" value="Ald_DH/histidinol_DH"/>
</dbReference>
<dbReference type="Gene3D" id="3.40.605.10">
    <property type="entry name" value="Aldehyde Dehydrogenase, Chain A, domain 1"/>
    <property type="match status" value="1"/>
</dbReference>
<name>A0A942DV99_9HYPH</name>
<dbReference type="FunFam" id="3.40.309.10:FF:000004">
    <property type="entry name" value="Succinate-semialdehyde dehydrogenase I"/>
    <property type="match status" value="1"/>
</dbReference>
<evidence type="ECO:0000313" key="5">
    <source>
        <dbReference type="Proteomes" id="UP000680348"/>
    </source>
</evidence>
<dbReference type="EMBL" id="JAGWCR010000001">
    <property type="protein sequence ID" value="MBS3647203.1"/>
    <property type="molecule type" value="Genomic_DNA"/>
</dbReference>
<keyword evidence="2" id="KW-0560">Oxidoreductase</keyword>
<dbReference type="Pfam" id="PF00171">
    <property type="entry name" value="Aldedh"/>
    <property type="match status" value="1"/>
</dbReference>
<dbReference type="InterPro" id="IPR015590">
    <property type="entry name" value="Aldehyde_DH_dom"/>
</dbReference>